<dbReference type="InterPro" id="IPR050091">
    <property type="entry name" value="PKS_NRPS_Biosynth_Enz"/>
</dbReference>
<dbReference type="GeneID" id="41957582"/>
<evidence type="ECO:0000313" key="4">
    <source>
        <dbReference type="Proteomes" id="UP000515153"/>
    </source>
</evidence>
<dbReference type="GO" id="GO:0044550">
    <property type="term" value="P:secondary metabolite biosynthetic process"/>
    <property type="evidence" value="ECO:0007669"/>
    <property type="project" value="TreeGrafter"/>
</dbReference>
<feature type="domain" description="Malonyl-CoA:ACP transacylase (MAT)" evidence="3">
    <location>
        <begin position="154"/>
        <end position="276"/>
    </location>
</feature>
<accession>A0A6P8BHR4</accession>
<evidence type="ECO:0000313" key="5">
    <source>
        <dbReference type="RefSeq" id="XP_030986735.1"/>
    </source>
</evidence>
<dbReference type="Pfam" id="PF00698">
    <property type="entry name" value="Acyl_transf_1"/>
    <property type="match status" value="1"/>
</dbReference>
<dbReference type="PANTHER" id="PTHR43775">
    <property type="entry name" value="FATTY ACID SYNTHASE"/>
    <property type="match status" value="1"/>
</dbReference>
<evidence type="ECO:0000259" key="3">
    <source>
        <dbReference type="SMART" id="SM00827"/>
    </source>
</evidence>
<dbReference type="InterPro" id="IPR001227">
    <property type="entry name" value="Ac_transferase_dom_sf"/>
</dbReference>
<proteinExistence type="predicted"/>
<gene>
    <name evidence="5" type="ORF">PgNI_02609</name>
</gene>
<dbReference type="InterPro" id="IPR016035">
    <property type="entry name" value="Acyl_Trfase/lysoPLipase"/>
</dbReference>
<protein>
    <recommendedName>
        <fullName evidence="3">Malonyl-CoA:ACP transacylase (MAT) domain-containing protein</fullName>
    </recommendedName>
</protein>
<evidence type="ECO:0000256" key="1">
    <source>
        <dbReference type="ARBA" id="ARBA00022450"/>
    </source>
</evidence>
<sequence length="276" mass="30928">MPTSFIPFPANTAAKDIRRLSVNSFGYVGQMPTRLLIMLPFILNYAAPGRVCTLQRPLRAGNSRTVIIHLAVGLRDLKISIAFIPSPRNPPKDSRAELFQNLAFTLNKRRFIAQWKTYTVASSSSVQDIVQILEKKDTTVAKTLSSRTPKLGFIFTGQGAQWPAMGIELFEAYGIFRQSVESADAYLRDKLNYECSKEKSKIGIAIYSQPLYTVLQVVLIDLLKDWKIIPQLIVGHSFGEIAAVYCMGAFSRESAWMLAYFKGTLFTTFKQVAPDI</sequence>
<dbReference type="Gene3D" id="3.40.366.10">
    <property type="entry name" value="Malonyl-Coenzyme A Acyl Carrier Protein, domain 2"/>
    <property type="match status" value="1"/>
</dbReference>
<dbReference type="AlphaFoldDB" id="A0A6P8BHR4"/>
<dbReference type="PANTHER" id="PTHR43775:SF29">
    <property type="entry name" value="ASPERFURANONE POLYKETIDE SYNTHASE AFOG-RELATED"/>
    <property type="match status" value="1"/>
</dbReference>
<organism evidence="4 5">
    <name type="scientific">Pyricularia grisea</name>
    <name type="common">Crabgrass-specific blast fungus</name>
    <name type="synonym">Magnaporthe grisea</name>
    <dbReference type="NCBI Taxonomy" id="148305"/>
    <lineage>
        <taxon>Eukaryota</taxon>
        <taxon>Fungi</taxon>
        <taxon>Dikarya</taxon>
        <taxon>Ascomycota</taxon>
        <taxon>Pezizomycotina</taxon>
        <taxon>Sordariomycetes</taxon>
        <taxon>Sordariomycetidae</taxon>
        <taxon>Magnaporthales</taxon>
        <taxon>Pyriculariaceae</taxon>
        <taxon>Pyricularia</taxon>
    </lineage>
</organism>
<dbReference type="Proteomes" id="UP000515153">
    <property type="component" value="Unplaced"/>
</dbReference>
<dbReference type="GO" id="GO:0004312">
    <property type="term" value="F:fatty acid synthase activity"/>
    <property type="evidence" value="ECO:0007669"/>
    <property type="project" value="TreeGrafter"/>
</dbReference>
<evidence type="ECO:0000256" key="2">
    <source>
        <dbReference type="ARBA" id="ARBA00022553"/>
    </source>
</evidence>
<dbReference type="GO" id="GO:0006633">
    <property type="term" value="P:fatty acid biosynthetic process"/>
    <property type="evidence" value="ECO:0007669"/>
    <property type="project" value="TreeGrafter"/>
</dbReference>
<keyword evidence="1" id="KW-0596">Phosphopantetheine</keyword>
<dbReference type="InterPro" id="IPR014043">
    <property type="entry name" value="Acyl_transferase_dom"/>
</dbReference>
<dbReference type="RefSeq" id="XP_030986735.1">
    <property type="nucleotide sequence ID" value="XM_031122671.1"/>
</dbReference>
<keyword evidence="2" id="KW-0597">Phosphoprotein</keyword>
<name>A0A6P8BHR4_PYRGI</name>
<dbReference type="SUPFAM" id="SSF52151">
    <property type="entry name" value="FabD/lysophospholipase-like"/>
    <property type="match status" value="1"/>
</dbReference>
<dbReference type="KEGG" id="pgri:PgNI_02609"/>
<dbReference type="SMART" id="SM00827">
    <property type="entry name" value="PKS_AT"/>
    <property type="match status" value="1"/>
</dbReference>
<reference evidence="5" key="1">
    <citation type="journal article" date="2019" name="Mol. Biol. Evol.">
        <title>Blast fungal genomes show frequent chromosomal changes, gene gains and losses, and effector gene turnover.</title>
        <authorList>
            <person name="Gomez Luciano L.B."/>
            <person name="Jason Tsai I."/>
            <person name="Chuma I."/>
            <person name="Tosa Y."/>
            <person name="Chen Y.H."/>
            <person name="Li J.Y."/>
            <person name="Li M.Y."/>
            <person name="Jade Lu M.Y."/>
            <person name="Nakayashiki H."/>
            <person name="Li W.H."/>
        </authorList>
    </citation>
    <scope>NUCLEOTIDE SEQUENCE</scope>
    <source>
        <strain evidence="5">NI907</strain>
    </source>
</reference>
<reference evidence="5" key="3">
    <citation type="submission" date="2025-08" db="UniProtKB">
        <authorList>
            <consortium name="RefSeq"/>
        </authorList>
    </citation>
    <scope>IDENTIFICATION</scope>
    <source>
        <strain evidence="5">NI907</strain>
    </source>
</reference>
<reference evidence="5" key="2">
    <citation type="submission" date="2019-10" db="EMBL/GenBank/DDBJ databases">
        <authorList>
            <consortium name="NCBI Genome Project"/>
        </authorList>
    </citation>
    <scope>NUCLEOTIDE SEQUENCE</scope>
    <source>
        <strain evidence="5">NI907</strain>
    </source>
</reference>
<keyword evidence="4" id="KW-1185">Reference proteome</keyword>